<dbReference type="InParanoid" id="A9UXB7"/>
<accession>A9UXB7</accession>
<feature type="compositionally biased region" description="Polar residues" evidence="1">
    <location>
        <begin position="79"/>
        <end position="91"/>
    </location>
</feature>
<dbReference type="GeneID" id="5890077"/>
<feature type="region of interest" description="Disordered" evidence="1">
    <location>
        <begin position="370"/>
        <end position="444"/>
    </location>
</feature>
<feature type="region of interest" description="Disordered" evidence="1">
    <location>
        <begin position="137"/>
        <end position="157"/>
    </location>
</feature>
<feature type="compositionally biased region" description="Low complexity" evidence="1">
    <location>
        <begin position="370"/>
        <end position="397"/>
    </location>
</feature>
<organism evidence="2 3">
    <name type="scientific">Monosiga brevicollis</name>
    <name type="common">Choanoflagellate</name>
    <dbReference type="NCBI Taxonomy" id="81824"/>
    <lineage>
        <taxon>Eukaryota</taxon>
        <taxon>Choanoflagellata</taxon>
        <taxon>Craspedida</taxon>
        <taxon>Salpingoecidae</taxon>
        <taxon>Monosiga</taxon>
    </lineage>
</organism>
<dbReference type="RefSeq" id="XP_001744958.1">
    <property type="nucleotide sequence ID" value="XM_001744906.1"/>
</dbReference>
<feature type="compositionally biased region" description="Low complexity" evidence="1">
    <location>
        <begin position="141"/>
        <end position="152"/>
    </location>
</feature>
<feature type="region of interest" description="Disordered" evidence="1">
    <location>
        <begin position="79"/>
        <end position="118"/>
    </location>
</feature>
<evidence type="ECO:0000313" key="3">
    <source>
        <dbReference type="Proteomes" id="UP000001357"/>
    </source>
</evidence>
<evidence type="ECO:0000256" key="1">
    <source>
        <dbReference type="SAM" id="MobiDB-lite"/>
    </source>
</evidence>
<protein>
    <submittedName>
        <fullName evidence="2">Uncharacterized protein</fullName>
    </submittedName>
</protein>
<reference evidence="2 3" key="1">
    <citation type="journal article" date="2008" name="Nature">
        <title>The genome of the choanoflagellate Monosiga brevicollis and the origin of metazoans.</title>
        <authorList>
            <consortium name="JGI Sequencing"/>
            <person name="King N."/>
            <person name="Westbrook M.J."/>
            <person name="Young S.L."/>
            <person name="Kuo A."/>
            <person name="Abedin M."/>
            <person name="Chapman J."/>
            <person name="Fairclough S."/>
            <person name="Hellsten U."/>
            <person name="Isogai Y."/>
            <person name="Letunic I."/>
            <person name="Marr M."/>
            <person name="Pincus D."/>
            <person name="Putnam N."/>
            <person name="Rokas A."/>
            <person name="Wright K.J."/>
            <person name="Zuzow R."/>
            <person name="Dirks W."/>
            <person name="Good M."/>
            <person name="Goodstein D."/>
            <person name="Lemons D."/>
            <person name="Li W."/>
            <person name="Lyons J.B."/>
            <person name="Morris A."/>
            <person name="Nichols S."/>
            <person name="Richter D.J."/>
            <person name="Salamov A."/>
            <person name="Bork P."/>
            <person name="Lim W.A."/>
            <person name="Manning G."/>
            <person name="Miller W.T."/>
            <person name="McGinnis W."/>
            <person name="Shapiro H."/>
            <person name="Tjian R."/>
            <person name="Grigoriev I.V."/>
            <person name="Rokhsar D."/>
        </authorList>
    </citation>
    <scope>NUCLEOTIDE SEQUENCE [LARGE SCALE GENOMIC DNA]</scope>
    <source>
        <strain evidence="3">MX1 / ATCC 50154</strain>
    </source>
</reference>
<dbReference type="KEGG" id="mbr:MONBRDRAFT_7548"/>
<feature type="compositionally biased region" description="Low complexity" evidence="1">
    <location>
        <begin position="1"/>
        <end position="12"/>
    </location>
</feature>
<gene>
    <name evidence="2" type="ORF">MONBRDRAFT_7548</name>
</gene>
<sequence>MDAQQTGPTHGTLPPPLTGPRVTETSQRHACDHGLPSPDRLPLPISTQDARFARKVGTMDIIEDYGSTIRTTPLATRSLQSLPTGHSSSTWHPRAASASLHSHSQQQHHSPPTTASAYSEPTFLKLSPLMPLGTSAPPFISGSSDTASSGSSRHIMRRSSSASLGGLNGLMGGLAVTHHSESTGDLRAPSPTNPMRLQRAASGTISAPARRTSWVRQAGASPDCLEELFAAASHNKPAPPHSTGSTSPQAARNLTRHASLLNMSRPSLYSPLMQPRSTEDLYGGNTGARNLDLLSGSTGPAPPLHARGKRRSSLSLSGALGVAQANGYGSEQFASNHSTPHPDGYSTFGAAFELPNLDNFTYDQSSSIGAGAAGSTSGASTHSPRRQQSSSSMNMSPVQPRMQDPHSVSPPPAHVAVAPSMISPFDQPPSPPSAASSTLGSRRGSLVTMAVPRRRASLDSVPEFGYGAPSPPDNMGDILEIAEELEGRTSQRKRHRPSQDLTELMAHANLQSTLNELADDGAAMSLLEAHAQDLDACLAANLPDSQPAPDYLLTRTHSVTMDAALSGHPMAASQHHSQHQHPTQTDHKGYDPLFAFGDMDDFLDMIDTHV</sequence>
<name>A9UXB7_MONBE</name>
<proteinExistence type="predicted"/>
<dbReference type="EMBL" id="CH991548">
    <property type="protein sequence ID" value="EDQ90191.1"/>
    <property type="molecule type" value="Genomic_DNA"/>
</dbReference>
<dbReference type="Proteomes" id="UP000001357">
    <property type="component" value="Unassembled WGS sequence"/>
</dbReference>
<feature type="region of interest" description="Disordered" evidence="1">
    <location>
        <begin position="568"/>
        <end position="587"/>
    </location>
</feature>
<feature type="region of interest" description="Disordered" evidence="1">
    <location>
        <begin position="1"/>
        <end position="45"/>
    </location>
</feature>
<evidence type="ECO:0000313" key="2">
    <source>
        <dbReference type="EMBL" id="EDQ90191.1"/>
    </source>
</evidence>
<feature type="region of interest" description="Disordered" evidence="1">
    <location>
        <begin position="278"/>
        <end position="312"/>
    </location>
</feature>
<feature type="compositionally biased region" description="Low complexity" evidence="1">
    <location>
        <begin position="92"/>
        <end position="112"/>
    </location>
</feature>
<keyword evidence="3" id="KW-1185">Reference proteome</keyword>
<feature type="compositionally biased region" description="Low complexity" evidence="1">
    <location>
        <begin position="568"/>
        <end position="583"/>
    </location>
</feature>
<dbReference type="AlphaFoldDB" id="A9UXB7"/>